<evidence type="ECO:0000313" key="2">
    <source>
        <dbReference type="EMBL" id="PMP83842.1"/>
    </source>
</evidence>
<dbReference type="Gene3D" id="3.40.50.300">
    <property type="entry name" value="P-loop containing nucleotide triphosphate hydrolases"/>
    <property type="match status" value="1"/>
</dbReference>
<gene>
    <name evidence="2" type="ORF">C0175_01080</name>
</gene>
<feature type="non-terminal residue" evidence="2">
    <location>
        <position position="1"/>
    </location>
</feature>
<proteinExistence type="predicted"/>
<accession>A0A2J6X933</accession>
<sequence>LLDNDIRFDLFSVIDKNFIVDPEMKRARRNADWSILNKIFGGDYVDIEGKYRQKYSGRLKCKGIFIGNLPILKVDSPATIERIICVQTKSQSILQEERIPNIERVIFEKEGDAIATYFVHLLKILIAKNFIFPEKIKIDEEGEIVEWKEMDPEERAEILDLLADSVQLFIEEMTQHAQNDVEPITTDEVFQIYLKWCSYKGIIPLTKQVFVQKLSREFPKKRIRIAGKLRYAFTDLTILNTISDNNKRLEQSSDMGNDTQYNNSSNKELLFQLLDLKLIRERERDNIYNKVSCSKLEHPCELFKVAVDNAFPVKGVLFQPFHGFEKSPEPVIEDEKDLNYFKSDRFYTKEFFRDLGVELTDYCSGKTWHYYAINIPETLTGEKAYKFSSLFSINAQPISKDEFKRNKEGNGNE</sequence>
<comment type="caution">
    <text evidence="2">The sequence shown here is derived from an EMBL/GenBank/DDBJ whole genome shotgun (WGS) entry which is preliminary data.</text>
</comment>
<feature type="domain" description="DNA primase/nucleoside triphosphatase C-terminal" evidence="1">
    <location>
        <begin position="164"/>
        <end position="228"/>
    </location>
</feature>
<evidence type="ECO:0000313" key="3">
    <source>
        <dbReference type="Proteomes" id="UP000236910"/>
    </source>
</evidence>
<dbReference type="EMBL" id="PNIX01000063">
    <property type="protein sequence ID" value="PMP83842.1"/>
    <property type="molecule type" value="Genomic_DNA"/>
</dbReference>
<name>A0A2J6X933_9BACT</name>
<dbReference type="InterPro" id="IPR027417">
    <property type="entry name" value="P-loop_NTPase"/>
</dbReference>
<evidence type="ECO:0000259" key="1">
    <source>
        <dbReference type="Pfam" id="PF03288"/>
    </source>
</evidence>
<protein>
    <recommendedName>
        <fullName evidence="1">DNA primase/nucleoside triphosphatase C-terminal domain-containing protein</fullName>
    </recommendedName>
</protein>
<dbReference type="Proteomes" id="UP000236910">
    <property type="component" value="Unassembled WGS sequence"/>
</dbReference>
<dbReference type="Pfam" id="PF03288">
    <property type="entry name" value="Pox_D5"/>
    <property type="match status" value="1"/>
</dbReference>
<dbReference type="InterPro" id="IPR004968">
    <property type="entry name" value="DNA_primase/NTPase_C"/>
</dbReference>
<dbReference type="AlphaFoldDB" id="A0A2J6X933"/>
<organism evidence="2 3">
    <name type="scientific">Caldisericum exile</name>
    <dbReference type="NCBI Taxonomy" id="693075"/>
    <lineage>
        <taxon>Bacteria</taxon>
        <taxon>Pseudomonadati</taxon>
        <taxon>Caldisericota/Cryosericota group</taxon>
        <taxon>Caldisericota</taxon>
        <taxon>Caldisericia</taxon>
        <taxon>Caldisericales</taxon>
        <taxon>Caldisericaceae</taxon>
        <taxon>Caldisericum</taxon>
    </lineage>
</organism>
<reference evidence="2 3" key="1">
    <citation type="submission" date="2018-01" db="EMBL/GenBank/DDBJ databases">
        <title>Metagenomic assembled genomes from two thermal pools in the Uzon Caldera, Kamchatka, Russia.</title>
        <authorList>
            <person name="Wilkins L."/>
            <person name="Ettinger C."/>
        </authorList>
    </citation>
    <scope>NUCLEOTIDE SEQUENCE [LARGE SCALE GENOMIC DNA]</scope>
    <source>
        <strain evidence="2">ARK-10</strain>
    </source>
</reference>